<protein>
    <submittedName>
        <fullName evidence="5">Uncharacterized protein</fullName>
    </submittedName>
</protein>
<dbReference type="Proteomes" id="UP001154114">
    <property type="component" value="Chromosome 15"/>
</dbReference>
<evidence type="ECO:0000256" key="2">
    <source>
        <dbReference type="ARBA" id="ARBA00023108"/>
    </source>
</evidence>
<reference evidence="5" key="1">
    <citation type="submission" date="2021-12" db="EMBL/GenBank/DDBJ databases">
        <authorList>
            <person name="King R."/>
        </authorList>
    </citation>
    <scope>NUCLEOTIDE SEQUENCE</scope>
</reference>
<dbReference type="PANTHER" id="PTHR11008">
    <property type="entry name" value="PROTEIN TAKEOUT-LIKE PROTEIN"/>
    <property type="match status" value="1"/>
</dbReference>
<gene>
    <name evidence="5" type="ORF">CINC_LOCUS3283</name>
</gene>
<dbReference type="InterPro" id="IPR010562">
    <property type="entry name" value="Haemolymph_juvenile_hormone-bd"/>
</dbReference>
<evidence type="ECO:0000256" key="4">
    <source>
        <dbReference type="SAM" id="SignalP"/>
    </source>
</evidence>
<organism evidence="5 6">
    <name type="scientific">Chrysodeixis includens</name>
    <name type="common">Soybean looper</name>
    <name type="synonym">Pseudoplusia includens</name>
    <dbReference type="NCBI Taxonomy" id="689277"/>
    <lineage>
        <taxon>Eukaryota</taxon>
        <taxon>Metazoa</taxon>
        <taxon>Ecdysozoa</taxon>
        <taxon>Arthropoda</taxon>
        <taxon>Hexapoda</taxon>
        <taxon>Insecta</taxon>
        <taxon>Pterygota</taxon>
        <taxon>Neoptera</taxon>
        <taxon>Endopterygota</taxon>
        <taxon>Lepidoptera</taxon>
        <taxon>Glossata</taxon>
        <taxon>Ditrysia</taxon>
        <taxon>Noctuoidea</taxon>
        <taxon>Noctuidae</taxon>
        <taxon>Plusiinae</taxon>
        <taxon>Chrysodeixis</taxon>
    </lineage>
</organism>
<dbReference type="InterPro" id="IPR038606">
    <property type="entry name" value="To_sf"/>
</dbReference>
<dbReference type="Pfam" id="PF06585">
    <property type="entry name" value="JHBP"/>
    <property type="match status" value="1"/>
</dbReference>
<dbReference type="PANTHER" id="PTHR11008:SF32">
    <property type="entry name" value="CIRCADIAN CLOCK-CONTROLLED PROTEIN DAYWAKE-RELATED"/>
    <property type="match status" value="1"/>
</dbReference>
<dbReference type="Gene3D" id="3.15.10.30">
    <property type="entry name" value="Haemolymph juvenile hormone binding protein"/>
    <property type="match status" value="1"/>
</dbReference>
<feature type="signal peptide" evidence="4">
    <location>
        <begin position="1"/>
        <end position="20"/>
    </location>
</feature>
<keyword evidence="6" id="KW-1185">Reference proteome</keyword>
<evidence type="ECO:0000256" key="1">
    <source>
        <dbReference type="ARBA" id="ARBA00022729"/>
    </source>
</evidence>
<dbReference type="AlphaFoldDB" id="A0A9P0BPW8"/>
<dbReference type="GO" id="GO:0007623">
    <property type="term" value="P:circadian rhythm"/>
    <property type="evidence" value="ECO:0007669"/>
    <property type="project" value="UniProtKB-ARBA"/>
</dbReference>
<dbReference type="OrthoDB" id="8186595at2759"/>
<dbReference type="FunFam" id="3.15.10.30:FF:000001">
    <property type="entry name" value="Takeout-like protein 1"/>
    <property type="match status" value="1"/>
</dbReference>
<evidence type="ECO:0000313" key="6">
    <source>
        <dbReference type="Proteomes" id="UP001154114"/>
    </source>
</evidence>
<keyword evidence="2" id="KW-0090">Biological rhythms</keyword>
<dbReference type="EMBL" id="LR824018">
    <property type="protein sequence ID" value="CAH0586776.1"/>
    <property type="molecule type" value="Genomic_DNA"/>
</dbReference>
<name>A0A9P0BPW8_CHRIL</name>
<dbReference type="SMART" id="SM00700">
    <property type="entry name" value="JHBP"/>
    <property type="match status" value="1"/>
</dbReference>
<dbReference type="GO" id="GO:0005615">
    <property type="term" value="C:extracellular space"/>
    <property type="evidence" value="ECO:0007669"/>
    <property type="project" value="TreeGrafter"/>
</dbReference>
<keyword evidence="1 4" id="KW-0732">Signal</keyword>
<feature type="chain" id="PRO_5040140386" evidence="4">
    <location>
        <begin position="21"/>
        <end position="235"/>
    </location>
</feature>
<sequence length="235" mass="25819">MKGVVIACVAVFGIAGSTLAPFITPCREQDTVCLQMSAQKAVPILAAGIPAMGIARLDPMYVEQVRTSQAGLDMDFRNTSVTGLRNCEVLHCKRHTGKTFVDLKCSVMLVGDYTLGGKLLIMPIEGSGRYAIKIYDIVVKIMFKVGEKMVGGDAYWVVESWKHTAEVQTGAHFLFRNLFNGNKALSEAVHTFANENWHDIFEEVAPPIVKAIVSNIVDESTKLFDKVPIKDLVIQ</sequence>
<proteinExistence type="inferred from homology"/>
<comment type="similarity">
    <text evidence="3">Belongs to the TO family.</text>
</comment>
<evidence type="ECO:0000256" key="3">
    <source>
        <dbReference type="ARBA" id="ARBA00060902"/>
    </source>
</evidence>
<accession>A0A9P0BPW8</accession>
<evidence type="ECO:0000313" key="5">
    <source>
        <dbReference type="EMBL" id="CAH0586776.1"/>
    </source>
</evidence>